<comment type="subcellular location">
    <subcellularLocation>
        <location evidence="1">Bacterial flagellum basal body</location>
    </subcellularLocation>
    <subcellularLocation>
        <location evidence="2">Cell membrane</location>
        <topology evidence="2">Peripheral membrane protein</topology>
    </subcellularLocation>
</comment>
<sequence>MVEESDNEPVLTDEEIEALVEHAQEGGFDDGEFRIHDFSAGESLTLSKWSELEGLHRNHAEALGKALSSAFDLEIGVEPRPSSYAVARDLLIGFPQRMCLVSTQIGPFEAESHLLISGETLSFLVNQYFGGGSVTPPKLTAKVTPSEQRIGERVARDYLRTMSEIWVDRLALQMSDLYIDVTPDRFALIPEDEGFAVFDFELSIGDGHQSLVQLLIPFDSLETQSSALVPTKKAVPEDPAAATWEPQLRSTITDVSVELSGSIDAIETTIKSLLAMKVGVTIPIQEPDAMALLLNGRAVAHGRYGAHEGLKAMQFTHFKERES</sequence>
<keyword evidence="6" id="KW-0145">Chemotaxis</keyword>
<dbReference type="EMBL" id="CP036501">
    <property type="protein sequence ID" value="UZP73809.1"/>
    <property type="molecule type" value="Genomic_DNA"/>
</dbReference>
<evidence type="ECO:0000256" key="10">
    <source>
        <dbReference type="ARBA" id="ARBA00025044"/>
    </source>
</evidence>
<name>A0ABY6Q458_9GAMM</name>
<protein>
    <recommendedName>
        <fullName evidence="4">Flagellar motor switch protein FliM</fullName>
    </recommendedName>
</protein>
<keyword evidence="12" id="KW-0282">Flagellum</keyword>
<evidence type="ECO:0000256" key="5">
    <source>
        <dbReference type="ARBA" id="ARBA00022475"/>
    </source>
</evidence>
<evidence type="ECO:0000313" key="13">
    <source>
        <dbReference type="Proteomes" id="UP001317963"/>
    </source>
</evidence>
<evidence type="ECO:0000256" key="9">
    <source>
        <dbReference type="ARBA" id="ARBA00023143"/>
    </source>
</evidence>
<dbReference type="Gene3D" id="2.30.330.10">
    <property type="entry name" value="SpoA-like"/>
    <property type="match status" value="1"/>
</dbReference>
<organism evidence="12 13">
    <name type="scientific">Candidatus Paraluminiphilus aquimaris</name>
    <dbReference type="NCBI Taxonomy" id="2518994"/>
    <lineage>
        <taxon>Bacteria</taxon>
        <taxon>Pseudomonadati</taxon>
        <taxon>Pseudomonadota</taxon>
        <taxon>Gammaproteobacteria</taxon>
        <taxon>Cellvibrionales</taxon>
        <taxon>Halieaceae</taxon>
        <taxon>Candidatus Paraluminiphilus</taxon>
    </lineage>
</organism>
<dbReference type="PANTHER" id="PTHR30034:SF6">
    <property type="entry name" value="YOP PROTEINS TRANSLOCATION PROTEIN Q"/>
    <property type="match status" value="1"/>
</dbReference>
<reference evidence="12 13" key="1">
    <citation type="submission" date="2019-02" db="EMBL/GenBank/DDBJ databases">
        <title>Halieaceae_genomes.</title>
        <authorList>
            <person name="Li S.-H."/>
        </authorList>
    </citation>
    <scope>NUCLEOTIDE SEQUENCE [LARGE SCALE GENOMIC DNA]</scope>
    <source>
        <strain evidence="12 13">JH123</strain>
    </source>
</reference>
<keyword evidence="13" id="KW-1185">Reference proteome</keyword>
<dbReference type="SUPFAM" id="SSF101801">
    <property type="entry name" value="Surface presentation of antigens (SPOA)"/>
    <property type="match status" value="1"/>
</dbReference>
<gene>
    <name evidence="12" type="ORF">E0F26_03200</name>
</gene>
<dbReference type="RefSeq" id="WP_279242605.1">
    <property type="nucleotide sequence ID" value="NZ_CP036501.1"/>
</dbReference>
<evidence type="ECO:0000256" key="1">
    <source>
        <dbReference type="ARBA" id="ARBA00004117"/>
    </source>
</evidence>
<evidence type="ECO:0000256" key="3">
    <source>
        <dbReference type="ARBA" id="ARBA00011049"/>
    </source>
</evidence>
<evidence type="ECO:0000256" key="7">
    <source>
        <dbReference type="ARBA" id="ARBA00022779"/>
    </source>
</evidence>
<evidence type="ECO:0000256" key="6">
    <source>
        <dbReference type="ARBA" id="ARBA00022500"/>
    </source>
</evidence>
<dbReference type="InterPro" id="IPR028976">
    <property type="entry name" value="CheC-like_sf"/>
</dbReference>
<keyword evidence="12" id="KW-0969">Cilium</keyword>
<keyword evidence="9" id="KW-0975">Bacterial flagellum</keyword>
<dbReference type="Gene3D" id="3.40.1550.10">
    <property type="entry name" value="CheC-like"/>
    <property type="match status" value="1"/>
</dbReference>
<feature type="domain" description="Flagellar motor switch protein FliN-like C-terminal" evidence="11">
    <location>
        <begin position="252"/>
        <end position="317"/>
    </location>
</feature>
<evidence type="ECO:0000256" key="2">
    <source>
        <dbReference type="ARBA" id="ARBA00004202"/>
    </source>
</evidence>
<keyword evidence="7" id="KW-0283">Flagellar rotation</keyword>
<accession>A0ABY6Q458</accession>
<dbReference type="Proteomes" id="UP001317963">
    <property type="component" value="Chromosome"/>
</dbReference>
<keyword evidence="12" id="KW-0966">Cell projection</keyword>
<comment type="similarity">
    <text evidence="3">Belongs to the FliM family.</text>
</comment>
<evidence type="ECO:0000259" key="11">
    <source>
        <dbReference type="Pfam" id="PF01052"/>
    </source>
</evidence>
<dbReference type="InterPro" id="IPR036429">
    <property type="entry name" value="SpoA-like_sf"/>
</dbReference>
<evidence type="ECO:0000313" key="12">
    <source>
        <dbReference type="EMBL" id="UZP73809.1"/>
    </source>
</evidence>
<keyword evidence="8" id="KW-0472">Membrane</keyword>
<comment type="function">
    <text evidence="10">FliM is one of three proteins (FliG, FliN, FliM) that forms the rotor-mounted switch complex (C ring), located at the base of the basal body. This complex interacts with the CheY and CheZ chemotaxis proteins, in addition to contacting components of the motor that determine the direction of flagellar rotation.</text>
</comment>
<proteinExistence type="inferred from homology"/>
<evidence type="ECO:0000256" key="8">
    <source>
        <dbReference type="ARBA" id="ARBA00023136"/>
    </source>
</evidence>
<dbReference type="PANTHER" id="PTHR30034">
    <property type="entry name" value="FLAGELLAR MOTOR SWITCH PROTEIN FLIM"/>
    <property type="match status" value="1"/>
</dbReference>
<keyword evidence="5" id="KW-1003">Cell membrane</keyword>
<evidence type="ECO:0000256" key="4">
    <source>
        <dbReference type="ARBA" id="ARBA00021898"/>
    </source>
</evidence>
<dbReference type="InterPro" id="IPR001543">
    <property type="entry name" value="FliN-like_C"/>
</dbReference>
<dbReference type="Pfam" id="PF01052">
    <property type="entry name" value="FliMN_C"/>
    <property type="match status" value="1"/>
</dbReference>